<keyword evidence="3" id="KW-1185">Reference proteome</keyword>
<name>D0NM79_PHYIT</name>
<feature type="non-terminal residue" evidence="2">
    <location>
        <position position="155"/>
    </location>
</feature>
<reference evidence="3" key="1">
    <citation type="journal article" date="2009" name="Nature">
        <title>Genome sequence and analysis of the Irish potato famine pathogen Phytophthora infestans.</title>
        <authorList>
            <consortium name="The Broad Institute Genome Sequencing Platform"/>
            <person name="Haas B.J."/>
            <person name="Kamoun S."/>
            <person name="Zody M.C."/>
            <person name="Jiang R.H."/>
            <person name="Handsaker R.E."/>
            <person name="Cano L.M."/>
            <person name="Grabherr M."/>
            <person name="Kodira C.D."/>
            <person name="Raffaele S."/>
            <person name="Torto-Alalibo T."/>
            <person name="Bozkurt T.O."/>
            <person name="Ah-Fong A.M."/>
            <person name="Alvarado L."/>
            <person name="Anderson V.L."/>
            <person name="Armstrong M.R."/>
            <person name="Avrova A."/>
            <person name="Baxter L."/>
            <person name="Beynon J."/>
            <person name="Boevink P.C."/>
            <person name="Bollmann S.R."/>
            <person name="Bos J.I."/>
            <person name="Bulone V."/>
            <person name="Cai G."/>
            <person name="Cakir C."/>
            <person name="Carrington J.C."/>
            <person name="Chawner M."/>
            <person name="Conti L."/>
            <person name="Costanzo S."/>
            <person name="Ewan R."/>
            <person name="Fahlgren N."/>
            <person name="Fischbach M.A."/>
            <person name="Fugelstad J."/>
            <person name="Gilroy E.M."/>
            <person name="Gnerre S."/>
            <person name="Green P.J."/>
            <person name="Grenville-Briggs L.J."/>
            <person name="Griffith J."/>
            <person name="Grunwald N.J."/>
            <person name="Horn K."/>
            <person name="Horner N.R."/>
            <person name="Hu C.H."/>
            <person name="Huitema E."/>
            <person name="Jeong D.H."/>
            <person name="Jones A.M."/>
            <person name="Jones J.D."/>
            <person name="Jones R.W."/>
            <person name="Karlsson E.K."/>
            <person name="Kunjeti S.G."/>
            <person name="Lamour K."/>
            <person name="Liu Z."/>
            <person name="Ma L."/>
            <person name="Maclean D."/>
            <person name="Chibucos M.C."/>
            <person name="McDonald H."/>
            <person name="McWalters J."/>
            <person name="Meijer H.J."/>
            <person name="Morgan W."/>
            <person name="Morris P.F."/>
            <person name="Munro C.A."/>
            <person name="O'Neill K."/>
            <person name="Ospina-Giraldo M."/>
            <person name="Pinzon A."/>
            <person name="Pritchard L."/>
            <person name="Ramsahoye B."/>
            <person name="Ren Q."/>
            <person name="Restrepo S."/>
            <person name="Roy S."/>
            <person name="Sadanandom A."/>
            <person name="Savidor A."/>
            <person name="Schornack S."/>
            <person name="Schwartz D.C."/>
            <person name="Schumann U.D."/>
            <person name="Schwessinger B."/>
            <person name="Seyer L."/>
            <person name="Sharpe T."/>
            <person name="Silvar C."/>
            <person name="Song J."/>
            <person name="Studholme D.J."/>
            <person name="Sykes S."/>
            <person name="Thines M."/>
            <person name="van de Vondervoort P.J."/>
            <person name="Phuntumart V."/>
            <person name="Wawra S."/>
            <person name="Weide R."/>
            <person name="Win J."/>
            <person name="Young C."/>
            <person name="Zhou S."/>
            <person name="Fry W."/>
            <person name="Meyers B.C."/>
            <person name="van West P."/>
            <person name="Ristaino J."/>
            <person name="Govers F."/>
            <person name="Birch P.R."/>
            <person name="Whisson S.C."/>
            <person name="Judelson H.S."/>
            <person name="Nusbaum C."/>
        </authorList>
    </citation>
    <scope>NUCLEOTIDE SEQUENCE [LARGE SCALE GENOMIC DNA]</scope>
    <source>
        <strain evidence="3">T30-4</strain>
    </source>
</reference>
<keyword evidence="1" id="KW-0732">Signal</keyword>
<proteinExistence type="predicted"/>
<dbReference type="OrthoDB" id="97448at2759"/>
<evidence type="ECO:0000256" key="1">
    <source>
        <dbReference type="SAM" id="SignalP"/>
    </source>
</evidence>
<evidence type="ECO:0000313" key="2">
    <source>
        <dbReference type="EMBL" id="EEY60800.1"/>
    </source>
</evidence>
<evidence type="ECO:0000313" key="3">
    <source>
        <dbReference type="Proteomes" id="UP000006643"/>
    </source>
</evidence>
<dbReference type="InParanoid" id="D0NM79"/>
<dbReference type="VEuPathDB" id="FungiDB:PITG_13537"/>
<protein>
    <submittedName>
        <fullName evidence="2">Secreted RxLR effector peptide protein, putative</fullName>
    </submittedName>
</protein>
<sequence>MRGIHFFLLALASYSAIASADQTVETSSLVNQSPYERVNEGHRYLKESTELGGKGEERAITTSQLGQFSALFKTPKFANLPLIKQLNTVRLKLGNKAGKAFLAFVKKRSNGNMNNFYVDSRVCEGNKTRRKRNIRFDFCLSAHALSCNQFVILGS</sequence>
<dbReference type="eggNOG" id="ENOG502R7Y7">
    <property type="taxonomic scope" value="Eukaryota"/>
</dbReference>
<dbReference type="RefSeq" id="XP_002899746.1">
    <property type="nucleotide sequence ID" value="XM_002899700.2"/>
</dbReference>
<organism evidence="2 3">
    <name type="scientific">Phytophthora infestans (strain T30-4)</name>
    <name type="common">Potato late blight agent</name>
    <dbReference type="NCBI Taxonomy" id="403677"/>
    <lineage>
        <taxon>Eukaryota</taxon>
        <taxon>Sar</taxon>
        <taxon>Stramenopiles</taxon>
        <taxon>Oomycota</taxon>
        <taxon>Peronosporomycetes</taxon>
        <taxon>Peronosporales</taxon>
        <taxon>Peronosporaceae</taxon>
        <taxon>Phytophthora</taxon>
    </lineage>
</organism>
<dbReference type="EMBL" id="DS028146">
    <property type="protein sequence ID" value="EEY60800.1"/>
    <property type="molecule type" value="Genomic_DNA"/>
</dbReference>
<dbReference type="KEGG" id="pif:PITG_13537"/>
<gene>
    <name evidence="2" type="ORF">PITG_13537</name>
</gene>
<dbReference type="AlphaFoldDB" id="D0NM79"/>
<dbReference type="GeneID" id="9462101"/>
<accession>D0NM79</accession>
<feature type="chain" id="PRO_5003012631" evidence="1">
    <location>
        <begin position="21"/>
        <end position="155"/>
    </location>
</feature>
<feature type="signal peptide" evidence="1">
    <location>
        <begin position="1"/>
        <end position="20"/>
    </location>
</feature>
<dbReference type="Proteomes" id="UP000006643">
    <property type="component" value="Unassembled WGS sequence"/>
</dbReference>
<dbReference type="HOGENOM" id="CLU_143156_0_0_1"/>